<dbReference type="PROSITE" id="PS50977">
    <property type="entry name" value="HTH_TETR_2"/>
    <property type="match status" value="1"/>
</dbReference>
<keyword evidence="6" id="KW-1185">Reference proteome</keyword>
<keyword evidence="3" id="KW-0812">Transmembrane</keyword>
<evidence type="ECO:0000259" key="4">
    <source>
        <dbReference type="PROSITE" id="PS50977"/>
    </source>
</evidence>
<proteinExistence type="predicted"/>
<gene>
    <name evidence="5" type="ORF">JYA63_15190</name>
</gene>
<comment type="caution">
    <text evidence="5">The sequence shown here is derived from an EMBL/GenBank/DDBJ whole genome shotgun (WGS) entry which is preliminary data.</text>
</comment>
<dbReference type="InterPro" id="IPR039532">
    <property type="entry name" value="TetR_C_Firmicutes"/>
</dbReference>
<dbReference type="PANTHER" id="PTHR43479:SF23">
    <property type="entry name" value="HTH TETR-TYPE DOMAIN-CONTAINING PROTEIN"/>
    <property type="match status" value="1"/>
</dbReference>
<dbReference type="Proteomes" id="UP001296923">
    <property type="component" value="Unassembled WGS sequence"/>
</dbReference>
<evidence type="ECO:0000313" key="5">
    <source>
        <dbReference type="EMBL" id="MBN3555621.1"/>
    </source>
</evidence>
<dbReference type="InterPro" id="IPR001647">
    <property type="entry name" value="HTH_TetR"/>
</dbReference>
<dbReference type="PRINTS" id="PR00455">
    <property type="entry name" value="HTHTETR"/>
</dbReference>
<dbReference type="Gene3D" id="1.10.357.10">
    <property type="entry name" value="Tetracycline Repressor, domain 2"/>
    <property type="match status" value="1"/>
</dbReference>
<dbReference type="Pfam" id="PF00440">
    <property type="entry name" value="TetR_N"/>
    <property type="match status" value="1"/>
</dbReference>
<reference evidence="5 6" key="1">
    <citation type="submission" date="2021-01" db="EMBL/GenBank/DDBJ databases">
        <title>Genome Sequencing of Type Strains.</title>
        <authorList>
            <person name="Lemaire J.F."/>
            <person name="Inderbitzin P."/>
            <person name="Collins S.B."/>
            <person name="Wespe N."/>
            <person name="Knight-Connoni V."/>
        </authorList>
    </citation>
    <scope>NUCLEOTIDE SEQUENCE [LARGE SCALE GENOMIC DNA]</scope>
    <source>
        <strain evidence="5 6">DSM 23009</strain>
    </source>
</reference>
<feature type="transmembrane region" description="Helical" evidence="3">
    <location>
        <begin position="150"/>
        <end position="169"/>
    </location>
</feature>
<dbReference type="PANTHER" id="PTHR43479">
    <property type="entry name" value="ACREF/ENVCD OPERON REPRESSOR-RELATED"/>
    <property type="match status" value="1"/>
</dbReference>
<dbReference type="SUPFAM" id="SSF46689">
    <property type="entry name" value="Homeodomain-like"/>
    <property type="match status" value="1"/>
</dbReference>
<protein>
    <submittedName>
        <fullName evidence="5">TetR/AcrR family transcriptional regulator C-terminal domain-containing protein</fullName>
    </submittedName>
</protein>
<evidence type="ECO:0000256" key="1">
    <source>
        <dbReference type="ARBA" id="ARBA00023125"/>
    </source>
</evidence>
<dbReference type="InterPro" id="IPR050624">
    <property type="entry name" value="HTH-type_Tx_Regulator"/>
</dbReference>
<keyword evidence="3" id="KW-1133">Transmembrane helix</keyword>
<accession>A0ABS2ZW24</accession>
<organism evidence="5 6">
    <name type="scientific">Fictibacillus nanhaiensis</name>
    <dbReference type="NCBI Taxonomy" id="742169"/>
    <lineage>
        <taxon>Bacteria</taxon>
        <taxon>Bacillati</taxon>
        <taxon>Bacillota</taxon>
        <taxon>Bacilli</taxon>
        <taxon>Bacillales</taxon>
        <taxon>Fictibacillaceae</taxon>
        <taxon>Fictibacillus</taxon>
    </lineage>
</organism>
<feature type="domain" description="HTH tetR-type" evidence="4">
    <location>
        <begin position="10"/>
        <end position="70"/>
    </location>
</feature>
<dbReference type="EMBL" id="JAFHKR010000039">
    <property type="protein sequence ID" value="MBN3555621.1"/>
    <property type="molecule type" value="Genomic_DNA"/>
</dbReference>
<feature type="DNA-binding region" description="H-T-H motif" evidence="2">
    <location>
        <begin position="33"/>
        <end position="52"/>
    </location>
</feature>
<evidence type="ECO:0000256" key="3">
    <source>
        <dbReference type="SAM" id="Phobius"/>
    </source>
</evidence>
<name>A0ABS2ZW24_9BACL</name>
<dbReference type="Pfam" id="PF14278">
    <property type="entry name" value="TetR_C_8"/>
    <property type="match status" value="1"/>
</dbReference>
<dbReference type="InterPro" id="IPR009057">
    <property type="entry name" value="Homeodomain-like_sf"/>
</dbReference>
<keyword evidence="3" id="KW-0472">Membrane</keyword>
<sequence>MSEKHDLRVIRTKKLIKDAFLELISQKGFTSITVQDIAGTATIGRGTFYLHYKDKYDLLDQLTDQALAKLSELIQPSFHLRDNKLNLEELKQMLIHVFDAIRSEKTFFKTMLSSHDTPNFTQQLTQFFFNKFTAEYENLNLSQKKEVPKGILISYLSSAILGVIIWWLQNDMMYASEYMAEQITNLLINGPASIFDVEYEI</sequence>
<evidence type="ECO:0000313" key="6">
    <source>
        <dbReference type="Proteomes" id="UP001296923"/>
    </source>
</evidence>
<evidence type="ECO:0000256" key="2">
    <source>
        <dbReference type="PROSITE-ProRule" id="PRU00335"/>
    </source>
</evidence>
<keyword evidence="1 2" id="KW-0238">DNA-binding</keyword>
<dbReference type="RefSeq" id="WP_205726424.1">
    <property type="nucleotide sequence ID" value="NZ_JAFHKR010000039.1"/>
</dbReference>